<keyword evidence="4 8" id="KW-1133">Transmembrane helix</keyword>
<dbReference type="PANTHER" id="PTHR11616:SF241">
    <property type="entry name" value="SODIUM- AND CHLORIDE-DEPENDENT GLYCINE TRANSPORTER 2"/>
    <property type="match status" value="1"/>
</dbReference>
<protein>
    <recommendedName>
        <fullName evidence="7">Transporter</fullName>
    </recommendedName>
</protein>
<feature type="transmembrane region" description="Helical" evidence="8">
    <location>
        <begin position="448"/>
        <end position="467"/>
    </location>
</feature>
<feature type="binding site" evidence="6">
    <location>
        <position position="374"/>
    </location>
    <ligand>
        <name>Na(+)</name>
        <dbReference type="ChEBI" id="CHEBI:29101"/>
        <label>1</label>
    </ligand>
</feature>
<keyword evidence="5 8" id="KW-0472">Membrane</keyword>
<dbReference type="InterPro" id="IPR037272">
    <property type="entry name" value="SNS_sf"/>
</dbReference>
<dbReference type="EMBL" id="RCHS01000253">
    <property type="protein sequence ID" value="RMX59958.1"/>
    <property type="molecule type" value="Genomic_DNA"/>
</dbReference>
<gene>
    <name evidence="9" type="ORF">pdam_00001144</name>
</gene>
<dbReference type="PROSITE" id="PS00610">
    <property type="entry name" value="NA_NEUROTRAN_SYMP_1"/>
    <property type="match status" value="1"/>
</dbReference>
<evidence type="ECO:0000313" key="10">
    <source>
        <dbReference type="Proteomes" id="UP000275408"/>
    </source>
</evidence>
<feature type="transmembrane region" description="Helical" evidence="8">
    <location>
        <begin position="106"/>
        <end position="124"/>
    </location>
</feature>
<proteinExistence type="inferred from homology"/>
<keyword evidence="2 7" id="KW-0813">Transport</keyword>
<feature type="transmembrane region" description="Helical" evidence="8">
    <location>
        <begin position="287"/>
        <end position="306"/>
    </location>
</feature>
<feature type="transmembrane region" description="Helical" evidence="8">
    <location>
        <begin position="178"/>
        <end position="206"/>
    </location>
</feature>
<comment type="subcellular location">
    <subcellularLocation>
        <location evidence="1">Membrane</location>
        <topology evidence="1">Multi-pass membrane protein</topology>
    </subcellularLocation>
</comment>
<dbReference type="Proteomes" id="UP000275408">
    <property type="component" value="Unassembled WGS sequence"/>
</dbReference>
<feature type="transmembrane region" description="Helical" evidence="8">
    <location>
        <begin position="563"/>
        <end position="586"/>
    </location>
</feature>
<dbReference type="GO" id="GO:0005283">
    <property type="term" value="F:amino acid:sodium symporter activity"/>
    <property type="evidence" value="ECO:0007669"/>
    <property type="project" value="TreeGrafter"/>
</dbReference>
<dbReference type="PROSITE" id="PS50267">
    <property type="entry name" value="NA_NEUROTRAN_SYMP_3"/>
    <property type="match status" value="1"/>
</dbReference>
<keyword evidence="7" id="KW-0769">Symport</keyword>
<sequence>NSIFFNNWNKLLSEVTCSFPGLNSQGCLVACTDRTARVLEKMSEKGESNGHITVTVTSPSNEEQVITDEEQVITDEEQVITDEENGYELQVEVEAKRKGWGNKLEYMLATVGFAVGLGNVWRFPYLCQKNGGGAFLIPYVFSLVVMGIPLFFMELAIGQSLRQGSVGVWNAIHPFLGGLGFASVVICLLVGLYYNMIIAWCFYYLFASFQDPLPYANCPMVDNVTFVEECQLAGRTQYYWYRNALEISASIEESGGLLWHLCLVLLLSWIVVFLCMMRGVESAGKAVYFTATFPYVVLIIFFGRGISLPGSVDGVKHMFTPQFDKLTDPQVWLEAATQIFYSLGVAFGGLIAMSSYNDVHNNCKRDAILVSTINCGTSIFASIVIFSILGFKAHHSYHECLDIYGGNSTNIEKHCKDLEFWLSESAQGPGLTFIAFTEAIVKMPISPLWAVLFFCMLLTLGLGSMFGTLEGALTPLYDLQIFPCRKEILTGILCVASFLVGLLFCQRSGEYWLQMFDSFSGTIPVLFIGFFELIAVHYIYGASKFEDDIEYMIGSRPGWYWKITWRFVAPFLVFSILVASIVNMGIKPIVYSAWHPELADVVPTQYPNWGYVVIVILILSSCFFIPFIFILRRFGFTNYEKKVRRSVRGDDVIPPGSLTPQLSRVALNLSEEPLGGTDDFDEKYES</sequence>
<dbReference type="Pfam" id="PF00209">
    <property type="entry name" value="SNF"/>
    <property type="match status" value="1"/>
</dbReference>
<feature type="binding site" evidence="6">
    <location>
        <position position="112"/>
    </location>
    <ligand>
        <name>Na(+)</name>
        <dbReference type="ChEBI" id="CHEBI:29101"/>
        <label>1</label>
    </ligand>
</feature>
<feature type="binding site" evidence="6">
    <location>
        <position position="119"/>
    </location>
    <ligand>
        <name>Na(+)</name>
        <dbReference type="ChEBI" id="CHEBI:29101"/>
        <label>1</label>
    </ligand>
</feature>
<dbReference type="NCBIfam" id="NF037979">
    <property type="entry name" value="Na_transp"/>
    <property type="match status" value="1"/>
</dbReference>
<keyword evidence="10" id="KW-1185">Reference proteome</keyword>
<evidence type="ECO:0000256" key="8">
    <source>
        <dbReference type="SAM" id="Phobius"/>
    </source>
</evidence>
<feature type="transmembrane region" description="Helical" evidence="8">
    <location>
        <begin position="521"/>
        <end position="542"/>
    </location>
</feature>
<dbReference type="GO" id="GO:0005886">
    <property type="term" value="C:plasma membrane"/>
    <property type="evidence" value="ECO:0007669"/>
    <property type="project" value="TreeGrafter"/>
</dbReference>
<dbReference type="GO" id="GO:0046872">
    <property type="term" value="F:metal ion binding"/>
    <property type="evidence" value="ECO:0007669"/>
    <property type="project" value="UniProtKB-KW"/>
</dbReference>
<keyword evidence="6" id="KW-0479">Metal-binding</keyword>
<dbReference type="PRINTS" id="PR00176">
    <property type="entry name" value="NANEUSMPORT"/>
</dbReference>
<evidence type="ECO:0000256" key="2">
    <source>
        <dbReference type="ARBA" id="ARBA00022448"/>
    </source>
</evidence>
<feature type="binding site" evidence="6">
    <location>
        <position position="115"/>
    </location>
    <ligand>
        <name>Na(+)</name>
        <dbReference type="ChEBI" id="CHEBI:29101"/>
        <label>1</label>
    </ligand>
</feature>
<comment type="caution">
    <text evidence="9">The sequence shown here is derived from an EMBL/GenBank/DDBJ whole genome shotgun (WGS) entry which is preliminary data.</text>
</comment>
<feature type="transmembrane region" description="Helical" evidence="8">
    <location>
        <begin position="606"/>
        <end position="631"/>
    </location>
</feature>
<dbReference type="AlphaFoldDB" id="A0A3M6V319"/>
<feature type="transmembrane region" description="Helical" evidence="8">
    <location>
        <begin position="339"/>
        <end position="356"/>
    </location>
</feature>
<organism evidence="9 10">
    <name type="scientific">Pocillopora damicornis</name>
    <name type="common">Cauliflower coral</name>
    <name type="synonym">Millepora damicornis</name>
    <dbReference type="NCBI Taxonomy" id="46731"/>
    <lineage>
        <taxon>Eukaryota</taxon>
        <taxon>Metazoa</taxon>
        <taxon>Cnidaria</taxon>
        <taxon>Anthozoa</taxon>
        <taxon>Hexacorallia</taxon>
        <taxon>Scleractinia</taxon>
        <taxon>Astrocoeniina</taxon>
        <taxon>Pocilloporidae</taxon>
        <taxon>Pocillopora</taxon>
    </lineage>
</organism>
<dbReference type="OrthoDB" id="6581954at2759"/>
<feature type="binding site" evidence="6">
    <location>
        <position position="460"/>
    </location>
    <ligand>
        <name>Na(+)</name>
        <dbReference type="ChEBI" id="CHEBI:29101"/>
        <label>1</label>
    </ligand>
</feature>
<evidence type="ECO:0000256" key="1">
    <source>
        <dbReference type="ARBA" id="ARBA00004141"/>
    </source>
</evidence>
<evidence type="ECO:0000256" key="4">
    <source>
        <dbReference type="ARBA" id="ARBA00022989"/>
    </source>
</evidence>
<feature type="transmembrane region" description="Helical" evidence="8">
    <location>
        <begin position="488"/>
        <end position="509"/>
    </location>
</feature>
<feature type="non-terminal residue" evidence="9">
    <location>
        <position position="1"/>
    </location>
</feature>
<reference evidence="9 10" key="1">
    <citation type="journal article" date="2018" name="Sci. Rep.">
        <title>Comparative analysis of the Pocillopora damicornis genome highlights role of immune system in coral evolution.</title>
        <authorList>
            <person name="Cunning R."/>
            <person name="Bay R.A."/>
            <person name="Gillette P."/>
            <person name="Baker A.C."/>
            <person name="Traylor-Knowles N."/>
        </authorList>
    </citation>
    <scope>NUCLEOTIDE SEQUENCE [LARGE SCALE GENOMIC DNA]</scope>
    <source>
        <strain evidence="9">RSMAS</strain>
        <tissue evidence="9">Whole animal</tissue>
    </source>
</reference>
<keyword evidence="6" id="KW-0915">Sodium</keyword>
<keyword evidence="3 7" id="KW-0812">Transmembrane</keyword>
<evidence type="ECO:0000256" key="3">
    <source>
        <dbReference type="ARBA" id="ARBA00022692"/>
    </source>
</evidence>
<dbReference type="InterPro" id="IPR000175">
    <property type="entry name" value="Na/ntran_symport"/>
</dbReference>
<feature type="transmembrane region" description="Helical" evidence="8">
    <location>
        <begin position="136"/>
        <end position="157"/>
    </location>
</feature>
<evidence type="ECO:0000256" key="6">
    <source>
        <dbReference type="PIRSR" id="PIRSR600175-1"/>
    </source>
</evidence>
<evidence type="ECO:0000256" key="5">
    <source>
        <dbReference type="ARBA" id="ARBA00023136"/>
    </source>
</evidence>
<evidence type="ECO:0000256" key="7">
    <source>
        <dbReference type="RuleBase" id="RU003732"/>
    </source>
</evidence>
<feature type="binding site" evidence="6">
    <location>
        <position position="114"/>
    </location>
    <ligand>
        <name>Na(+)</name>
        <dbReference type="ChEBI" id="CHEBI:29101"/>
        <label>1</label>
    </ligand>
</feature>
<feature type="binding site" evidence="6">
    <location>
        <position position="342"/>
    </location>
    <ligand>
        <name>Na(+)</name>
        <dbReference type="ChEBI" id="CHEBI:29101"/>
        <label>1</label>
    </ligand>
</feature>
<comment type="similarity">
    <text evidence="7">Belongs to the sodium:neurotransmitter symporter (SNF) (TC 2.A.22) family.</text>
</comment>
<accession>A0A3M6V319</accession>
<feature type="transmembrane region" description="Helical" evidence="8">
    <location>
        <begin position="368"/>
        <end position="389"/>
    </location>
</feature>
<name>A0A3M6V319_POCDA</name>
<dbReference type="GO" id="GO:0089718">
    <property type="term" value="P:amino acid import across plasma membrane"/>
    <property type="evidence" value="ECO:0007669"/>
    <property type="project" value="TreeGrafter"/>
</dbReference>
<feature type="non-terminal residue" evidence="9">
    <location>
        <position position="686"/>
    </location>
</feature>
<dbReference type="CDD" id="cd10332">
    <property type="entry name" value="SLC6sbd-B0AT-like"/>
    <property type="match status" value="1"/>
</dbReference>
<dbReference type="SUPFAM" id="SSF161070">
    <property type="entry name" value="SNF-like"/>
    <property type="match status" value="1"/>
</dbReference>
<feature type="binding site" evidence="6">
    <location>
        <position position="464"/>
    </location>
    <ligand>
        <name>Na(+)</name>
        <dbReference type="ChEBI" id="CHEBI:29101"/>
        <label>1</label>
    </ligand>
</feature>
<evidence type="ECO:0000313" key="9">
    <source>
        <dbReference type="EMBL" id="RMX59958.1"/>
    </source>
</evidence>
<dbReference type="PANTHER" id="PTHR11616">
    <property type="entry name" value="SODIUM/CHLORIDE DEPENDENT TRANSPORTER"/>
    <property type="match status" value="1"/>
</dbReference>
<feature type="transmembrane region" description="Helical" evidence="8">
    <location>
        <begin position="257"/>
        <end position="275"/>
    </location>
</feature>